<evidence type="ECO:0000259" key="2">
    <source>
        <dbReference type="Pfam" id="PF02120"/>
    </source>
</evidence>
<sequence>MLEDLMTMTPPTVEGVPLVKTMGRLAQPTLATVDSAGSDLFEAEWQAQMASEHPHLAQDMLVRVTDDEHNQAANMDTKDALNHRDEAVLASENPQDQIAERQPAQASLAVANTSTELPMPKSGIQLDTDESALSSLRPPKSQNSKPESFGEPAQRDIAMHAETTLIDSVPAISVGQDRPQTAHQSAEISQRTERTTRLGILDSDASLAQKTNLDVWQRMPLAETSISHKLSVDGSAQAKIQTPDSPHSNPPVSERLPTDSIVSRLPELTALPHGVIGVAQSEMAQTTFPKHMGAYDGAWSDQRTPSPTETPEAGLAGVTTASVEGGKQVRELPFISPNPMGHETQIDARSVFQPMEPEDSECMAELSIGEGRGSASVSNISAPMTMTTTPTRVVQQVVDVVRNTSESVLEVTLKPEELGKVRLTFAPSETGLHVTVLADRPETLDLMRRHFDLLESELRSLGYEGVSLSFGEGEARSDADQNKQSASGISDTASESASIPEVTSYHLTAGLDIRI</sequence>
<proteinExistence type="predicted"/>
<comment type="caution">
    <text evidence="3">The sequence shown here is derived from an EMBL/GenBank/DDBJ whole genome shotgun (WGS) entry which is preliminary data.</text>
</comment>
<name>A0A4U7MR88_9RHOB</name>
<dbReference type="Pfam" id="PF02120">
    <property type="entry name" value="Flg_hook"/>
    <property type="match status" value="1"/>
</dbReference>
<dbReference type="Proteomes" id="UP000306575">
    <property type="component" value="Unassembled WGS sequence"/>
</dbReference>
<keyword evidence="3" id="KW-0282">Flagellum</keyword>
<feature type="region of interest" description="Disordered" evidence="1">
    <location>
        <begin position="474"/>
        <end position="497"/>
    </location>
</feature>
<keyword evidence="4" id="KW-1185">Reference proteome</keyword>
<feature type="compositionally biased region" description="Polar residues" evidence="1">
    <location>
        <begin position="238"/>
        <end position="251"/>
    </location>
</feature>
<dbReference type="Gene3D" id="3.30.750.140">
    <property type="match status" value="1"/>
</dbReference>
<gene>
    <name evidence="3" type="ORF">FAP39_17130</name>
</gene>
<keyword evidence="3" id="KW-0969">Cilium</keyword>
<accession>A0A4U7MR88</accession>
<feature type="region of interest" description="Disordered" evidence="1">
    <location>
        <begin position="170"/>
        <end position="197"/>
    </location>
</feature>
<organism evidence="3 4">
    <name type="scientific">Shimia litoralis</name>
    <dbReference type="NCBI Taxonomy" id="420403"/>
    <lineage>
        <taxon>Bacteria</taxon>
        <taxon>Pseudomonadati</taxon>
        <taxon>Pseudomonadota</taxon>
        <taxon>Alphaproteobacteria</taxon>
        <taxon>Rhodobacterales</taxon>
        <taxon>Roseobacteraceae</taxon>
    </lineage>
</organism>
<keyword evidence="3" id="KW-0966">Cell projection</keyword>
<feature type="region of interest" description="Disordered" evidence="1">
    <location>
        <begin position="132"/>
        <end position="152"/>
    </location>
</feature>
<dbReference type="RefSeq" id="WP_138017587.1">
    <property type="nucleotide sequence ID" value="NZ_SULI01000047.1"/>
</dbReference>
<feature type="domain" description="Flagellar hook-length control protein-like C-terminal" evidence="2">
    <location>
        <begin position="405"/>
        <end position="476"/>
    </location>
</feature>
<reference evidence="3 4" key="1">
    <citation type="submission" date="2019-04" db="EMBL/GenBank/DDBJ databases">
        <title>Genome sequence of Pelagicola litoralis CL-ES2.</title>
        <authorList>
            <person name="Cao J."/>
        </authorList>
    </citation>
    <scope>NUCLEOTIDE SEQUENCE [LARGE SCALE GENOMIC DNA]</scope>
    <source>
        <strain evidence="3 4">CL-ES2</strain>
    </source>
</reference>
<dbReference type="AlphaFoldDB" id="A0A4U7MR88"/>
<evidence type="ECO:0000313" key="3">
    <source>
        <dbReference type="EMBL" id="TKZ15459.1"/>
    </source>
</evidence>
<dbReference type="InterPro" id="IPR038610">
    <property type="entry name" value="FliK-like_C_sf"/>
</dbReference>
<feature type="region of interest" description="Disordered" evidence="1">
    <location>
        <begin position="232"/>
        <end position="256"/>
    </location>
</feature>
<dbReference type="OrthoDB" id="7203912at2"/>
<dbReference type="InterPro" id="IPR021136">
    <property type="entry name" value="Flagellar_hook_control-like_C"/>
</dbReference>
<dbReference type="EMBL" id="SULI01000047">
    <property type="protein sequence ID" value="TKZ15459.1"/>
    <property type="molecule type" value="Genomic_DNA"/>
</dbReference>
<evidence type="ECO:0000313" key="4">
    <source>
        <dbReference type="Proteomes" id="UP000306575"/>
    </source>
</evidence>
<evidence type="ECO:0000256" key="1">
    <source>
        <dbReference type="SAM" id="MobiDB-lite"/>
    </source>
</evidence>
<feature type="compositionally biased region" description="Polar residues" evidence="1">
    <location>
        <begin position="482"/>
        <end position="497"/>
    </location>
</feature>
<feature type="compositionally biased region" description="Polar residues" evidence="1">
    <location>
        <begin position="178"/>
        <end position="189"/>
    </location>
</feature>
<protein>
    <submittedName>
        <fullName evidence="3">Flagellar hook-length control protein FliK</fullName>
    </submittedName>
</protein>